<dbReference type="EMBL" id="QKWP01000767">
    <property type="protein sequence ID" value="RIB15173.1"/>
    <property type="molecule type" value="Genomic_DNA"/>
</dbReference>
<name>A0A397V5F2_9GLOM</name>
<sequence>MAKIDKSQIPFQIPNRPNPKSLPNPKPGQIPNPIPNPNSHDDHLILSGAKPHSDTKATCLIFKATKKKFWIWNEIWDLEFGIGIGIWDLGGIWDLEFGRDLGFEWDLEFGIWVEFGIWDLGYGI</sequence>
<feature type="compositionally biased region" description="Pro residues" evidence="1">
    <location>
        <begin position="16"/>
        <end position="36"/>
    </location>
</feature>
<feature type="region of interest" description="Disordered" evidence="1">
    <location>
        <begin position="1"/>
        <end position="42"/>
    </location>
</feature>
<accession>A0A397V5F2</accession>
<organism evidence="2 3">
    <name type="scientific">Gigaspora rosea</name>
    <dbReference type="NCBI Taxonomy" id="44941"/>
    <lineage>
        <taxon>Eukaryota</taxon>
        <taxon>Fungi</taxon>
        <taxon>Fungi incertae sedis</taxon>
        <taxon>Mucoromycota</taxon>
        <taxon>Glomeromycotina</taxon>
        <taxon>Glomeromycetes</taxon>
        <taxon>Diversisporales</taxon>
        <taxon>Gigasporaceae</taxon>
        <taxon>Gigaspora</taxon>
    </lineage>
</organism>
<comment type="caution">
    <text evidence="2">The sequence shown here is derived from an EMBL/GenBank/DDBJ whole genome shotgun (WGS) entry which is preliminary data.</text>
</comment>
<gene>
    <name evidence="2" type="ORF">C2G38_2193106</name>
</gene>
<evidence type="ECO:0000313" key="2">
    <source>
        <dbReference type="EMBL" id="RIB15173.1"/>
    </source>
</evidence>
<evidence type="ECO:0000256" key="1">
    <source>
        <dbReference type="SAM" id="MobiDB-lite"/>
    </source>
</evidence>
<proteinExistence type="predicted"/>
<dbReference type="AlphaFoldDB" id="A0A397V5F2"/>
<protein>
    <submittedName>
        <fullName evidence="2">Uncharacterized protein</fullName>
    </submittedName>
</protein>
<evidence type="ECO:0000313" key="3">
    <source>
        <dbReference type="Proteomes" id="UP000266673"/>
    </source>
</evidence>
<dbReference type="Proteomes" id="UP000266673">
    <property type="component" value="Unassembled WGS sequence"/>
</dbReference>
<reference evidence="2 3" key="1">
    <citation type="submission" date="2018-06" db="EMBL/GenBank/DDBJ databases">
        <title>Comparative genomics reveals the genomic features of Rhizophagus irregularis, R. cerebriforme, R. diaphanum and Gigaspora rosea, and their symbiotic lifestyle signature.</title>
        <authorList>
            <person name="Morin E."/>
            <person name="San Clemente H."/>
            <person name="Chen E.C.H."/>
            <person name="De La Providencia I."/>
            <person name="Hainaut M."/>
            <person name="Kuo A."/>
            <person name="Kohler A."/>
            <person name="Murat C."/>
            <person name="Tang N."/>
            <person name="Roy S."/>
            <person name="Loubradou J."/>
            <person name="Henrissat B."/>
            <person name="Grigoriev I.V."/>
            <person name="Corradi N."/>
            <person name="Roux C."/>
            <person name="Martin F.M."/>
        </authorList>
    </citation>
    <scope>NUCLEOTIDE SEQUENCE [LARGE SCALE GENOMIC DNA]</scope>
    <source>
        <strain evidence="2 3">DAOM 194757</strain>
    </source>
</reference>
<keyword evidence="3" id="KW-1185">Reference proteome</keyword>